<dbReference type="GO" id="GO:0006353">
    <property type="term" value="P:DNA-templated transcription termination"/>
    <property type="evidence" value="ECO:0007669"/>
    <property type="project" value="UniProtKB-KW"/>
</dbReference>
<keyword evidence="3" id="KW-0809">Transit peptide</keyword>
<dbReference type="PANTHER" id="PTHR13068:SF102">
    <property type="entry name" value="OS11G0246100 PROTEIN"/>
    <property type="match status" value="1"/>
</dbReference>
<dbReference type="EMBL" id="CAJGYO010000001">
    <property type="protein sequence ID" value="CAD6207389.1"/>
    <property type="molecule type" value="Genomic_DNA"/>
</dbReference>
<accession>A0A811MNV7</accession>
<dbReference type="AlphaFoldDB" id="A0A811MNV7"/>
<name>A0A811MNV7_9POAL</name>
<dbReference type="OrthoDB" id="2017321at2759"/>
<dbReference type="Proteomes" id="UP000604825">
    <property type="component" value="Unassembled WGS sequence"/>
</dbReference>
<dbReference type="FunFam" id="1.25.70.10:FF:000001">
    <property type="entry name" value="Mitochondrial transcription termination factor-like"/>
    <property type="match status" value="1"/>
</dbReference>
<keyword evidence="5" id="KW-1185">Reference proteome</keyword>
<comment type="caution">
    <text evidence="4">The sequence shown here is derived from an EMBL/GenBank/DDBJ whole genome shotgun (WGS) entry which is preliminary data.</text>
</comment>
<dbReference type="SMART" id="SM00733">
    <property type="entry name" value="Mterf"/>
    <property type="match status" value="6"/>
</dbReference>
<reference evidence="4" key="1">
    <citation type="submission" date="2020-10" db="EMBL/GenBank/DDBJ databases">
        <authorList>
            <person name="Han B."/>
            <person name="Lu T."/>
            <person name="Zhao Q."/>
            <person name="Huang X."/>
            <person name="Zhao Y."/>
        </authorList>
    </citation>
    <scope>NUCLEOTIDE SEQUENCE</scope>
</reference>
<gene>
    <name evidence="4" type="ORF">NCGR_LOCUS4921</name>
</gene>
<dbReference type="PANTHER" id="PTHR13068">
    <property type="entry name" value="CGI-12 PROTEIN-RELATED"/>
    <property type="match status" value="1"/>
</dbReference>
<keyword evidence="2" id="KW-0806">Transcription termination</keyword>
<organism evidence="4 5">
    <name type="scientific">Miscanthus lutarioriparius</name>
    <dbReference type="NCBI Taxonomy" id="422564"/>
    <lineage>
        <taxon>Eukaryota</taxon>
        <taxon>Viridiplantae</taxon>
        <taxon>Streptophyta</taxon>
        <taxon>Embryophyta</taxon>
        <taxon>Tracheophyta</taxon>
        <taxon>Spermatophyta</taxon>
        <taxon>Magnoliopsida</taxon>
        <taxon>Liliopsida</taxon>
        <taxon>Poales</taxon>
        <taxon>Poaceae</taxon>
        <taxon>PACMAD clade</taxon>
        <taxon>Panicoideae</taxon>
        <taxon>Andropogonodae</taxon>
        <taxon>Andropogoneae</taxon>
        <taxon>Saccharinae</taxon>
        <taxon>Miscanthus</taxon>
    </lineage>
</organism>
<evidence type="ECO:0000256" key="2">
    <source>
        <dbReference type="ARBA" id="ARBA00022472"/>
    </source>
</evidence>
<sequence length="395" mass="43400">MLRLRNRLPALLRVASPLPAPIHPRPCCILSTSTSPAPFSVEDYLVASCGLAPAQACEVSKKLSRELLSTGSRRPLDELSYSRLNSASNPDAIIALLAGAGLSRADIAAVVSADPLLLRAYAKKIAPRLLGLRDRVGLSPPQIVRFLLVGPHVRTRSGVVPKLEFFISFYGSFEQVLVVLRRNSRLLSASIERSVKPNIALLRHRGVRDIAQLCSKVPRLLNFNPERVKEFLLRAEQLGVPPTSGLFKYAVYVVVCISKEKVAAKLEFLKRTLGCSKSEVSTAVSKMPVILGLSEKNLLRKIEFLVNEAAMEPWTIVEKPVLLTYSLEKRLVPRHYVMKILQEKGLLNSNMSLSSLGYTGEEIFKSKFIDSHMDSVPGLADAYAAARAGIVPSRV</sequence>
<proteinExistence type="inferred from homology"/>
<dbReference type="Gene3D" id="1.25.70.10">
    <property type="entry name" value="Transcription termination factor 3, mitochondrial"/>
    <property type="match status" value="2"/>
</dbReference>
<dbReference type="Pfam" id="PF02536">
    <property type="entry name" value="mTERF"/>
    <property type="match status" value="1"/>
</dbReference>
<evidence type="ECO:0000256" key="3">
    <source>
        <dbReference type="ARBA" id="ARBA00022946"/>
    </source>
</evidence>
<dbReference type="InterPro" id="IPR038538">
    <property type="entry name" value="MTERF_sf"/>
</dbReference>
<keyword evidence="2" id="KW-0804">Transcription</keyword>
<evidence type="ECO:0000313" key="5">
    <source>
        <dbReference type="Proteomes" id="UP000604825"/>
    </source>
</evidence>
<dbReference type="GO" id="GO:0003676">
    <property type="term" value="F:nucleic acid binding"/>
    <property type="evidence" value="ECO:0007669"/>
    <property type="project" value="InterPro"/>
</dbReference>
<evidence type="ECO:0000256" key="1">
    <source>
        <dbReference type="ARBA" id="ARBA00007692"/>
    </source>
</evidence>
<comment type="similarity">
    <text evidence="1">Belongs to the mTERF family.</text>
</comment>
<protein>
    <submittedName>
        <fullName evidence="4">Uncharacterized protein</fullName>
    </submittedName>
</protein>
<dbReference type="InterPro" id="IPR003690">
    <property type="entry name" value="MTERF"/>
</dbReference>
<evidence type="ECO:0000313" key="4">
    <source>
        <dbReference type="EMBL" id="CAD6207389.1"/>
    </source>
</evidence>
<keyword evidence="2" id="KW-0805">Transcription regulation</keyword>